<dbReference type="InterPro" id="IPR010982">
    <property type="entry name" value="Lambda_DNA-bd_dom_sf"/>
</dbReference>
<name>A0A149Q1U5_9BURK</name>
<dbReference type="InterPro" id="IPR001387">
    <property type="entry name" value="Cro/C1-type_HTH"/>
</dbReference>
<dbReference type="Pfam" id="PF13560">
    <property type="entry name" value="HTH_31"/>
    <property type="match status" value="1"/>
</dbReference>
<feature type="domain" description="HTH cro/C1-type" evidence="1">
    <location>
        <begin position="24"/>
        <end position="55"/>
    </location>
</feature>
<evidence type="ECO:0000313" key="2">
    <source>
        <dbReference type="EMBL" id="KXU91301.1"/>
    </source>
</evidence>
<dbReference type="OrthoDB" id="9182103at2"/>
<gene>
    <name evidence="2" type="ORF">CI15_01630</name>
</gene>
<accession>A0A149Q1U5</accession>
<proteinExistence type="predicted"/>
<sequence>MPTTATRAASRYSLDAARLLGQLIRRARIERKITVAQLAERAGLSRSLVQRIEKGDPRCSIGAVFEAAAVVGVRLFDADTSAISATMRANTDVLTLLPRRVRAPHPEPKDDF</sequence>
<comment type="caution">
    <text evidence="2">The sequence shown here is derived from an EMBL/GenBank/DDBJ whole genome shotgun (WGS) entry which is preliminary data.</text>
</comment>
<evidence type="ECO:0000259" key="1">
    <source>
        <dbReference type="PROSITE" id="PS50943"/>
    </source>
</evidence>
<keyword evidence="3" id="KW-1185">Reference proteome</keyword>
<dbReference type="CDD" id="cd00093">
    <property type="entry name" value="HTH_XRE"/>
    <property type="match status" value="1"/>
</dbReference>
<evidence type="ECO:0000313" key="3">
    <source>
        <dbReference type="Proteomes" id="UP000075613"/>
    </source>
</evidence>
<dbReference type="SMART" id="SM00530">
    <property type="entry name" value="HTH_XRE"/>
    <property type="match status" value="1"/>
</dbReference>
<protein>
    <submittedName>
        <fullName evidence="2">XRE family transcriptional regulator</fullName>
    </submittedName>
</protein>
<dbReference type="PROSITE" id="PS50943">
    <property type="entry name" value="HTH_CROC1"/>
    <property type="match status" value="1"/>
</dbReference>
<dbReference type="EMBL" id="LRBG01000001">
    <property type="protein sequence ID" value="KXU91301.1"/>
    <property type="molecule type" value="Genomic_DNA"/>
</dbReference>
<dbReference type="STRING" id="1399968.CI15_01630"/>
<dbReference type="Proteomes" id="UP000075613">
    <property type="component" value="Unassembled WGS sequence"/>
</dbReference>
<dbReference type="Gene3D" id="1.10.260.40">
    <property type="entry name" value="lambda repressor-like DNA-binding domains"/>
    <property type="match status" value="1"/>
</dbReference>
<dbReference type="SUPFAM" id="SSF47413">
    <property type="entry name" value="lambda repressor-like DNA-binding domains"/>
    <property type="match status" value="1"/>
</dbReference>
<dbReference type="AlphaFoldDB" id="A0A149Q1U5"/>
<reference evidence="2 3" key="1">
    <citation type="journal article" date="2015" name="Int. J. Syst. Evol. Microbiol.">
        <title>Burkholderia monticola sp. nov., isolated from mountain soil.</title>
        <authorList>
            <person name="Baek I."/>
            <person name="Seo B."/>
            <person name="Lee I."/>
            <person name="Yi H."/>
            <person name="Chun J."/>
        </authorList>
    </citation>
    <scope>NUCLEOTIDE SEQUENCE [LARGE SCALE GENOMIC DNA]</scope>
    <source>
        <strain evidence="2 3">JC2948</strain>
    </source>
</reference>
<dbReference type="GO" id="GO:0003677">
    <property type="term" value="F:DNA binding"/>
    <property type="evidence" value="ECO:0007669"/>
    <property type="project" value="InterPro"/>
</dbReference>
<organism evidence="2 3">
    <name type="scientific">Paraburkholderia monticola</name>
    <dbReference type="NCBI Taxonomy" id="1399968"/>
    <lineage>
        <taxon>Bacteria</taxon>
        <taxon>Pseudomonadati</taxon>
        <taxon>Pseudomonadota</taxon>
        <taxon>Betaproteobacteria</taxon>
        <taxon>Burkholderiales</taxon>
        <taxon>Burkholderiaceae</taxon>
        <taxon>Paraburkholderia</taxon>
    </lineage>
</organism>